<dbReference type="Proteomes" id="UP001055439">
    <property type="component" value="Chromosome 4"/>
</dbReference>
<proteinExistence type="predicted"/>
<name>A0A9E7JZL1_9LILI</name>
<keyword evidence="2" id="KW-1185">Reference proteome</keyword>
<protein>
    <submittedName>
        <fullName evidence="1">Uncharacterized protein</fullName>
    </submittedName>
</protein>
<dbReference type="EMBL" id="CP097506">
    <property type="protein sequence ID" value="URD98086.1"/>
    <property type="molecule type" value="Genomic_DNA"/>
</dbReference>
<dbReference type="AlphaFoldDB" id="A0A9E7JZL1"/>
<reference evidence="1" key="1">
    <citation type="submission" date="2022-05" db="EMBL/GenBank/DDBJ databases">
        <title>The Musa troglodytarum L. genome provides insights into the mechanism of non-climacteric behaviour and enrichment of carotenoids.</title>
        <authorList>
            <person name="Wang J."/>
        </authorList>
    </citation>
    <scope>NUCLEOTIDE SEQUENCE</scope>
    <source>
        <tissue evidence="1">Leaf</tissue>
    </source>
</reference>
<organism evidence="1 2">
    <name type="scientific">Musa troglodytarum</name>
    <name type="common">fe'i banana</name>
    <dbReference type="NCBI Taxonomy" id="320322"/>
    <lineage>
        <taxon>Eukaryota</taxon>
        <taxon>Viridiplantae</taxon>
        <taxon>Streptophyta</taxon>
        <taxon>Embryophyta</taxon>
        <taxon>Tracheophyta</taxon>
        <taxon>Spermatophyta</taxon>
        <taxon>Magnoliopsida</taxon>
        <taxon>Liliopsida</taxon>
        <taxon>Zingiberales</taxon>
        <taxon>Musaceae</taxon>
        <taxon>Musa</taxon>
    </lineage>
</organism>
<evidence type="ECO:0000313" key="1">
    <source>
        <dbReference type="EMBL" id="URD98086.1"/>
    </source>
</evidence>
<sequence>MQRLIFFEHSGVLLPPGSRSRQAAACSLSLPYGSNRAPSFDCSRTLRIIYSCYYLCPITYQSRCSIVVSIPACHAGDPGSIPGNGAFWFIL</sequence>
<accession>A0A9E7JZL1</accession>
<gene>
    <name evidence="1" type="ORF">MUK42_36479</name>
</gene>
<evidence type="ECO:0000313" key="2">
    <source>
        <dbReference type="Proteomes" id="UP001055439"/>
    </source>
</evidence>